<gene>
    <name evidence="1" type="ORF">OXU80_20000</name>
</gene>
<dbReference type="EMBL" id="CP113520">
    <property type="protein sequence ID" value="WAJ27116.1"/>
    <property type="molecule type" value="Genomic_DNA"/>
</dbReference>
<keyword evidence="2" id="KW-1185">Reference proteome</keyword>
<protein>
    <submittedName>
        <fullName evidence="1">Uncharacterized protein</fullName>
    </submittedName>
</protein>
<name>A0ACD4NK44_9HYPH</name>
<proteinExistence type="predicted"/>
<reference evidence="1" key="1">
    <citation type="submission" date="2022-11" db="EMBL/GenBank/DDBJ databases">
        <title>beta-Carotene-producing bacterium, Jeongeuplla avenae sp. nov., alleviates the salt stress of Arabidopsis seedlings.</title>
        <authorList>
            <person name="Jiang L."/>
            <person name="Lee J."/>
        </authorList>
    </citation>
    <scope>NUCLEOTIDE SEQUENCE</scope>
    <source>
        <strain evidence="1">DY_R2A_6</strain>
    </source>
</reference>
<evidence type="ECO:0000313" key="1">
    <source>
        <dbReference type="EMBL" id="WAJ27116.1"/>
    </source>
</evidence>
<organism evidence="1 2">
    <name type="scientific">Antarcticirhabdus aurantiaca</name>
    <dbReference type="NCBI Taxonomy" id="2606717"/>
    <lineage>
        <taxon>Bacteria</taxon>
        <taxon>Pseudomonadati</taxon>
        <taxon>Pseudomonadota</taxon>
        <taxon>Alphaproteobacteria</taxon>
        <taxon>Hyphomicrobiales</taxon>
        <taxon>Aurantimonadaceae</taxon>
        <taxon>Antarcticirhabdus</taxon>
    </lineage>
</organism>
<evidence type="ECO:0000313" key="2">
    <source>
        <dbReference type="Proteomes" id="UP001163223"/>
    </source>
</evidence>
<sequence length="137" mass="15164">MSEQSFRIDWLGGNCPVQAEGEIDGKPFYFRARGERWSMSIGGNDVVGEPEWYYEEPYGDEDFAAGWMTEDEARAFIDRSIALFRRRPDDPTVSPEGGDSVAAARSSSLPSRSSSLEGEGCREDLGIGQREADNGRS</sequence>
<accession>A0ACD4NK44</accession>
<dbReference type="Proteomes" id="UP001163223">
    <property type="component" value="Chromosome"/>
</dbReference>